<feature type="compositionally biased region" description="Basic and acidic residues" evidence="1">
    <location>
        <begin position="57"/>
        <end position="67"/>
    </location>
</feature>
<evidence type="ECO:0000313" key="3">
    <source>
        <dbReference type="Proteomes" id="UP000596742"/>
    </source>
</evidence>
<name>A0A8B6E4H0_MYTGA</name>
<dbReference type="EMBL" id="UYJE01004438">
    <property type="protein sequence ID" value="VDI28029.1"/>
    <property type="molecule type" value="Genomic_DNA"/>
</dbReference>
<proteinExistence type="predicted"/>
<dbReference type="AlphaFoldDB" id="A0A8B6E4H0"/>
<feature type="region of interest" description="Disordered" evidence="1">
    <location>
        <begin position="51"/>
        <end position="70"/>
    </location>
</feature>
<sequence>FCKLHGFAAHARRRNGTVSACGVRIEDIRQHLWKTVDGLQSISKSKVYNLRQPRRSNTKEASNHKNGVDVSVGKKNTDISNDHQDVHAYFSSVKYVRELDAKYSEHFSVWSRDAGLPGERKPQVYQTDLSEDDRIQKKYKVLDSAVKDLNSYWNERTHDDFNICSVGVGCDGSLLSSHAEWNYTSYYQDYEKAIPKSVKWLLPPVTRDVMNDGHHLSSTHEAPTDTISDPDELLGVATFGYCENQCRYVLTPVADGVKHEMFIHDSKTQKKPKLQDRILVVFVMRCFLPDTSY</sequence>
<gene>
    <name evidence="2" type="ORF">MGAL_10B012312</name>
</gene>
<organism evidence="2 3">
    <name type="scientific">Mytilus galloprovincialis</name>
    <name type="common">Mediterranean mussel</name>
    <dbReference type="NCBI Taxonomy" id="29158"/>
    <lineage>
        <taxon>Eukaryota</taxon>
        <taxon>Metazoa</taxon>
        <taxon>Spiralia</taxon>
        <taxon>Lophotrochozoa</taxon>
        <taxon>Mollusca</taxon>
        <taxon>Bivalvia</taxon>
        <taxon>Autobranchia</taxon>
        <taxon>Pteriomorphia</taxon>
        <taxon>Mytilida</taxon>
        <taxon>Mytiloidea</taxon>
        <taxon>Mytilidae</taxon>
        <taxon>Mytilinae</taxon>
        <taxon>Mytilus</taxon>
    </lineage>
</organism>
<comment type="caution">
    <text evidence="2">The sequence shown here is derived from an EMBL/GenBank/DDBJ whole genome shotgun (WGS) entry which is preliminary data.</text>
</comment>
<dbReference type="OrthoDB" id="2433005at2759"/>
<evidence type="ECO:0000313" key="2">
    <source>
        <dbReference type="EMBL" id="VDI28029.1"/>
    </source>
</evidence>
<evidence type="ECO:0000256" key="1">
    <source>
        <dbReference type="SAM" id="MobiDB-lite"/>
    </source>
</evidence>
<accession>A0A8B6E4H0</accession>
<feature type="non-terminal residue" evidence="2">
    <location>
        <position position="1"/>
    </location>
</feature>
<protein>
    <submittedName>
        <fullName evidence="2">Uncharacterized protein</fullName>
    </submittedName>
</protein>
<reference evidence="2" key="1">
    <citation type="submission" date="2018-11" db="EMBL/GenBank/DDBJ databases">
        <authorList>
            <person name="Alioto T."/>
            <person name="Alioto T."/>
        </authorList>
    </citation>
    <scope>NUCLEOTIDE SEQUENCE</scope>
</reference>
<keyword evidence="3" id="KW-1185">Reference proteome</keyword>
<dbReference type="Proteomes" id="UP000596742">
    <property type="component" value="Unassembled WGS sequence"/>
</dbReference>